<name>A0A4Q8K2P6_9ARAC</name>
<dbReference type="GO" id="GO:0030246">
    <property type="term" value="F:carbohydrate binding"/>
    <property type="evidence" value="ECO:0007669"/>
    <property type="project" value="UniProtKB-ARBA"/>
</dbReference>
<feature type="domain" description="Fibrinogen C-terminal" evidence="5">
    <location>
        <begin position="54"/>
        <end position="278"/>
    </location>
</feature>
<dbReference type="SUPFAM" id="SSF56496">
    <property type="entry name" value="Fibrinogen C-terminal domain-like"/>
    <property type="match status" value="1"/>
</dbReference>
<dbReference type="InterPro" id="IPR020837">
    <property type="entry name" value="Fibrinogen_CS"/>
</dbReference>
<dbReference type="InterPro" id="IPR050373">
    <property type="entry name" value="Fibrinogen_C-term_domain"/>
</dbReference>
<evidence type="ECO:0000313" key="6">
    <source>
        <dbReference type="EMBL" id="SNX33814.1"/>
    </source>
</evidence>
<dbReference type="PROSITE" id="PS51406">
    <property type="entry name" value="FIBRINOGEN_C_2"/>
    <property type="match status" value="1"/>
</dbReference>
<dbReference type="PANTHER" id="PTHR19143">
    <property type="entry name" value="FIBRINOGEN/TENASCIN/ANGIOPOEITIN"/>
    <property type="match status" value="1"/>
</dbReference>
<evidence type="ECO:0000256" key="4">
    <source>
        <dbReference type="SAM" id="SignalP"/>
    </source>
</evidence>
<dbReference type="EMBL" id="HAHM01000101">
    <property type="protein sequence ID" value="SNX33814.1"/>
    <property type="molecule type" value="Transcribed_RNA"/>
</dbReference>
<keyword evidence="1" id="KW-0106">Calcium</keyword>
<reference evidence="6" key="2">
    <citation type="submission" date="2019-05" db="EMBL/GenBank/DDBJ databases">
        <title>Unravelling the molecular evolution of spider venoms.</title>
        <authorList>
            <person name="Pineda S."/>
        </authorList>
    </citation>
    <scope>NUCLEOTIDE SEQUENCE</scope>
</reference>
<proteinExistence type="predicted"/>
<dbReference type="InterPro" id="IPR036056">
    <property type="entry name" value="Fibrinogen-like_C"/>
</dbReference>
<dbReference type="Gene3D" id="3.90.215.10">
    <property type="entry name" value="Gamma Fibrinogen, chain A, domain 1"/>
    <property type="match status" value="1"/>
</dbReference>
<sequence length="292" mass="33719">MLILNGLLPCLVAAVCVVEAVGPEKRIYPKGYRERSFELVNEVEDTLSKGDKKCKCPPHPLDCAEVLQCGKRESGIYEIWPRNRIISESVYVYCDMKTDGGGWTVIQRRGNYGNRQDYFFKKWVNYKNGFGNPEKDFWLGNDKIYALTNQNQYTLRFDLMDFENNLRTASYKNFWIESENNQYRLHVSNYVGDAGDSFIEMHGGQKFSTKDRDNDNSTDNCATTFKGGWWYSSCLASNLNGLYLHGKHKSDGDGIEWSSWKGRHESLKKTEMKIRPLNYIISEDLNLEGIIQ</sequence>
<feature type="chain" id="PRO_5020723941" evidence="4">
    <location>
        <begin position="21"/>
        <end position="292"/>
    </location>
</feature>
<dbReference type="PROSITE" id="PS00514">
    <property type="entry name" value="FIBRINOGEN_C_1"/>
    <property type="match status" value="1"/>
</dbReference>
<accession>A0A4Q8K2P6</accession>
<comment type="function">
    <text evidence="3">Lectin involved in innate immunity. Agglutinates all types of human erythrocytes, Gram-positive and Gram-negative bacteria. Has a stronger agglutinating activity towards Gram-negative bacteria than towards Gram-positive bacteria. Specifically recognizes acetyl group-containing substances on agglutinated cells. The hemagglutinating activity was inhibited by EDTA, acetyl group-containing mono- and disaccharides, N-acetyl derivatives of amino acids, other acetyl group-containing substances, propionamide and benzamide. Enhances the antimicrobial activity of big defensin against Gram-positive bacteria but not against Gram-negative bacteria.</text>
</comment>
<feature type="signal peptide" evidence="4">
    <location>
        <begin position="1"/>
        <end position="20"/>
    </location>
</feature>
<protein>
    <submittedName>
        <fullName evidence="6">U76-Liphistoxin-Lth1a_1</fullName>
    </submittedName>
</protein>
<evidence type="ECO:0000256" key="2">
    <source>
        <dbReference type="ARBA" id="ARBA00023157"/>
    </source>
</evidence>
<dbReference type="InterPro" id="IPR002181">
    <property type="entry name" value="Fibrinogen_a/b/g_C_dom"/>
</dbReference>
<dbReference type="SMART" id="SM00186">
    <property type="entry name" value="FBG"/>
    <property type="match status" value="1"/>
</dbReference>
<evidence type="ECO:0000259" key="5">
    <source>
        <dbReference type="PROSITE" id="PS51406"/>
    </source>
</evidence>
<reference evidence="6" key="1">
    <citation type="submission" date="2017-05" db="EMBL/GenBank/DDBJ databases">
        <authorList>
            <person name="QRISCLOUD D."/>
        </authorList>
    </citation>
    <scope>NUCLEOTIDE SEQUENCE</scope>
</reference>
<evidence type="ECO:0000256" key="3">
    <source>
        <dbReference type="ARBA" id="ARBA00053344"/>
    </source>
</evidence>
<dbReference type="CDD" id="cd00087">
    <property type="entry name" value="FReD"/>
    <property type="match status" value="1"/>
</dbReference>
<dbReference type="AlphaFoldDB" id="A0A4Q8K2P6"/>
<dbReference type="GO" id="GO:0005615">
    <property type="term" value="C:extracellular space"/>
    <property type="evidence" value="ECO:0007669"/>
    <property type="project" value="TreeGrafter"/>
</dbReference>
<dbReference type="Pfam" id="PF00147">
    <property type="entry name" value="Fibrinogen_C"/>
    <property type="match status" value="1"/>
</dbReference>
<dbReference type="NCBIfam" id="NF040941">
    <property type="entry name" value="GGGWT_bact"/>
    <property type="match status" value="1"/>
</dbReference>
<dbReference type="FunFam" id="3.90.215.10:FF:000001">
    <property type="entry name" value="Tenascin isoform 1"/>
    <property type="match status" value="1"/>
</dbReference>
<evidence type="ECO:0000256" key="1">
    <source>
        <dbReference type="ARBA" id="ARBA00022837"/>
    </source>
</evidence>
<keyword evidence="4" id="KW-0732">Signal</keyword>
<organism evidence="6">
    <name type="scientific">Liphistius thaleban</name>
    <dbReference type="NCBI Taxonomy" id="1905330"/>
    <lineage>
        <taxon>Eukaryota</taxon>
        <taxon>Metazoa</taxon>
        <taxon>Ecdysozoa</taxon>
        <taxon>Arthropoda</taxon>
        <taxon>Chelicerata</taxon>
        <taxon>Arachnida</taxon>
        <taxon>Araneae</taxon>
        <taxon>Mesothelae</taxon>
        <taxon>Liphistiidae</taxon>
        <taxon>Liphistius</taxon>
    </lineage>
</organism>
<dbReference type="GO" id="GO:0098609">
    <property type="term" value="P:cell-cell adhesion"/>
    <property type="evidence" value="ECO:0007669"/>
    <property type="project" value="UniProtKB-ARBA"/>
</dbReference>
<dbReference type="InterPro" id="IPR014716">
    <property type="entry name" value="Fibrinogen_a/b/g_C_1"/>
</dbReference>
<keyword evidence="2" id="KW-1015">Disulfide bond</keyword>